<keyword evidence="3" id="KW-0255">Endonuclease</keyword>
<dbReference type="InterPro" id="IPR005135">
    <property type="entry name" value="Endo/exonuclease/phosphatase"/>
</dbReference>
<evidence type="ECO:0000256" key="4">
    <source>
        <dbReference type="ARBA" id="ARBA00022801"/>
    </source>
</evidence>
<evidence type="ECO:0000256" key="5">
    <source>
        <dbReference type="SAM" id="SignalP"/>
    </source>
</evidence>
<feature type="non-terminal residue" evidence="7">
    <location>
        <position position="100"/>
    </location>
</feature>
<reference evidence="7 8" key="1">
    <citation type="submission" date="2017-12" db="EMBL/GenBank/DDBJ databases">
        <title>High-resolution comparative analysis of great ape genomes.</title>
        <authorList>
            <person name="Pollen A."/>
            <person name="Hastie A."/>
            <person name="Hormozdiari F."/>
            <person name="Dougherty M."/>
            <person name="Liu R."/>
            <person name="Chaisson M."/>
            <person name="Hoppe E."/>
            <person name="Hill C."/>
            <person name="Pang A."/>
            <person name="Hillier L."/>
            <person name="Baker C."/>
            <person name="Armstrong J."/>
            <person name="Shendure J."/>
            <person name="Paten B."/>
            <person name="Wilson R."/>
            <person name="Chao H."/>
            <person name="Schneider V."/>
            <person name="Ventura M."/>
            <person name="Kronenberg Z."/>
            <person name="Murali S."/>
            <person name="Gordon D."/>
            <person name="Cantsilieris S."/>
            <person name="Munson K."/>
            <person name="Nelson B."/>
            <person name="Raja A."/>
            <person name="Underwood J."/>
            <person name="Diekhans M."/>
            <person name="Fiddes I."/>
            <person name="Haussler D."/>
            <person name="Eichler E."/>
        </authorList>
    </citation>
    <scope>NUCLEOTIDE SEQUENCE [LARGE SCALE GENOMIC DNA]</scope>
    <source>
        <strain evidence="7">Yerkes chimp pedigree #C0471</strain>
    </source>
</reference>
<proteinExistence type="inferred from homology"/>
<gene>
    <name evidence="7" type="ORF">CK820_G0004875</name>
</gene>
<comment type="similarity">
    <text evidence="1">Belongs to the DNase I family.</text>
</comment>
<dbReference type="GO" id="GO:0004536">
    <property type="term" value="F:DNA nuclease activity"/>
    <property type="evidence" value="ECO:0007669"/>
    <property type="project" value="InterPro"/>
</dbReference>
<dbReference type="GO" id="GO:0006308">
    <property type="term" value="P:DNA catabolic process"/>
    <property type="evidence" value="ECO:0007669"/>
    <property type="project" value="InterPro"/>
</dbReference>
<protein>
    <submittedName>
        <fullName evidence="7">DNASE1L3 isoform 2</fullName>
    </submittedName>
</protein>
<sequence length="100" mass="11602">MSRELTPLLLLLLSIHSTLALRICSFNVRSFGESKQEDQNAMDVIVKVIKRCDIILVMEIKDSNNRICPILMEKLNRNSRRGITYNYVISSRLGRNTYKE</sequence>
<evidence type="ECO:0000313" key="8">
    <source>
        <dbReference type="Proteomes" id="UP000236370"/>
    </source>
</evidence>
<organism evidence="7 8">
    <name type="scientific">Pan troglodytes</name>
    <name type="common">Chimpanzee</name>
    <dbReference type="NCBI Taxonomy" id="9598"/>
    <lineage>
        <taxon>Eukaryota</taxon>
        <taxon>Metazoa</taxon>
        <taxon>Chordata</taxon>
        <taxon>Craniata</taxon>
        <taxon>Vertebrata</taxon>
        <taxon>Euteleostomi</taxon>
        <taxon>Mammalia</taxon>
        <taxon>Eutheria</taxon>
        <taxon>Euarchontoglires</taxon>
        <taxon>Primates</taxon>
        <taxon>Haplorrhini</taxon>
        <taxon>Catarrhini</taxon>
        <taxon>Hominidae</taxon>
        <taxon>Pan</taxon>
    </lineage>
</organism>
<keyword evidence="5" id="KW-0732">Signal</keyword>
<feature type="domain" description="Endonuclease/exonuclease/phosphatase" evidence="6">
    <location>
        <begin position="24"/>
        <end position="89"/>
    </location>
</feature>
<dbReference type="SUPFAM" id="SSF56219">
    <property type="entry name" value="DNase I-like"/>
    <property type="match status" value="1"/>
</dbReference>
<dbReference type="PANTHER" id="PTHR11371">
    <property type="entry name" value="DEOXYRIBONUCLEASE"/>
    <property type="match status" value="1"/>
</dbReference>
<keyword evidence="2" id="KW-0540">Nuclease</keyword>
<dbReference type="InterPro" id="IPR036691">
    <property type="entry name" value="Endo/exonu/phosph_ase_sf"/>
</dbReference>
<dbReference type="EMBL" id="NBAG03000218">
    <property type="protein sequence ID" value="PNI80040.1"/>
    <property type="molecule type" value="Genomic_DNA"/>
</dbReference>
<keyword evidence="4" id="KW-0378">Hydrolase</keyword>
<feature type="signal peptide" evidence="5">
    <location>
        <begin position="1"/>
        <end position="20"/>
    </location>
</feature>
<dbReference type="GO" id="GO:0016787">
    <property type="term" value="F:hydrolase activity"/>
    <property type="evidence" value="ECO:0007669"/>
    <property type="project" value="UniProtKB-KW"/>
</dbReference>
<evidence type="ECO:0000256" key="3">
    <source>
        <dbReference type="ARBA" id="ARBA00022759"/>
    </source>
</evidence>
<evidence type="ECO:0000256" key="2">
    <source>
        <dbReference type="ARBA" id="ARBA00022722"/>
    </source>
</evidence>
<evidence type="ECO:0000259" key="6">
    <source>
        <dbReference type="Pfam" id="PF03372"/>
    </source>
</evidence>
<dbReference type="InterPro" id="IPR016202">
    <property type="entry name" value="DNase_I"/>
</dbReference>
<evidence type="ECO:0000313" key="7">
    <source>
        <dbReference type="EMBL" id="PNI80040.1"/>
    </source>
</evidence>
<dbReference type="PANTHER" id="PTHR11371:SF32">
    <property type="entry name" value="DEOXYRIBONUCLEASE GAMMA"/>
    <property type="match status" value="1"/>
</dbReference>
<accession>A0A2J8P7P8</accession>
<dbReference type="GO" id="GO:0004519">
    <property type="term" value="F:endonuclease activity"/>
    <property type="evidence" value="ECO:0007669"/>
    <property type="project" value="UniProtKB-KW"/>
</dbReference>
<comment type="caution">
    <text evidence="7">The sequence shown here is derived from an EMBL/GenBank/DDBJ whole genome shotgun (WGS) entry which is preliminary data.</text>
</comment>
<dbReference type="Gene3D" id="3.60.10.10">
    <property type="entry name" value="Endonuclease/exonuclease/phosphatase"/>
    <property type="match status" value="1"/>
</dbReference>
<dbReference type="AlphaFoldDB" id="A0A2J8P7P8"/>
<feature type="chain" id="PRO_5014370300" evidence="5">
    <location>
        <begin position="21"/>
        <end position="100"/>
    </location>
</feature>
<evidence type="ECO:0000256" key="1">
    <source>
        <dbReference type="ARBA" id="ARBA00007359"/>
    </source>
</evidence>
<name>A0A2J8P7P8_PANTR</name>
<dbReference type="SMART" id="SM00476">
    <property type="entry name" value="DNaseIc"/>
    <property type="match status" value="1"/>
</dbReference>
<dbReference type="Pfam" id="PF03372">
    <property type="entry name" value="Exo_endo_phos"/>
    <property type="match status" value="1"/>
</dbReference>
<dbReference type="Proteomes" id="UP000236370">
    <property type="component" value="Unassembled WGS sequence"/>
</dbReference>